<keyword evidence="4" id="KW-1185">Reference proteome</keyword>
<accession>A0A4P7UGU2</accession>
<reference evidence="1" key="2">
    <citation type="journal article" date="2014" name="Int. J. Syst. Evol. Microbiol.">
        <title>Complete genome of a new Firmicutes species belonging to the dominant human colonic microbiota ('Ruminococcus bicirculans') reveals two chromosomes and a selective capacity to utilize plant glucans.</title>
        <authorList>
            <consortium name="NISC Comparative Sequencing Program"/>
            <person name="Wegmann U."/>
            <person name="Louis P."/>
            <person name="Goesmann A."/>
            <person name="Henrissat B."/>
            <person name="Duncan S.H."/>
            <person name="Flint H.J."/>
        </authorList>
    </citation>
    <scope>NUCLEOTIDE SEQUENCE</scope>
    <source>
        <strain evidence="1">CCM 7403</strain>
    </source>
</reference>
<sequence length="258" mass="26718">MSVIALCSAKGAPGATLTAQALASVWPRPVALVDGDPAGGDLLWRCRGVNGEPLDPDRGLLSLAAAARRDAGETSLAEHLQETALGTPVLVGITSQDQLTGVGSVWSQLPTLMASHDTDVLVDCGRVAAGSASLPVALKADALLFVVRPDIEGVAHLRSRLLQLRSALRRGEGDGTPVLVAVATSYRDRDSAPHLQQLLDSEGIVAEVVGVVARDEKAAQVFSSTRVGNPARSLLARSAKVLAQRVASVTTRDFVGSA</sequence>
<reference evidence="4" key="3">
    <citation type="journal article" date="2019" name="Int. J. Syst. Evol. Microbiol.">
        <title>The Global Catalogue of Microorganisms (GCM) 10K type strain sequencing project: providing services to taxonomists for standard genome sequencing and annotation.</title>
        <authorList>
            <consortium name="The Broad Institute Genomics Platform"/>
            <consortium name="The Broad Institute Genome Sequencing Center for Infectious Disease"/>
            <person name="Wu L."/>
            <person name="Ma J."/>
        </authorList>
    </citation>
    <scope>NUCLEOTIDE SEQUENCE [LARGE SCALE GENOMIC DNA]</scope>
    <source>
        <strain evidence="4">CCM 7403</strain>
    </source>
</reference>
<reference evidence="2 3" key="1">
    <citation type="journal article" date="2008" name="Int. J. Syst. Evol. Microbiol.">
        <title>Nocardioides daphniae sp. nov., isolated from Daphnia cucullata (Crustacea: Cladocera).</title>
        <authorList>
            <person name="Toth E.M."/>
            <person name="Keki Z."/>
            <person name="Homonnay Z.G."/>
            <person name="Borsodi A.K."/>
            <person name="Marialigeti K."/>
            <person name="Schumann P."/>
        </authorList>
    </citation>
    <scope>NUCLEOTIDE SEQUENCE [LARGE SCALE GENOMIC DNA]</scope>
    <source>
        <strain evidence="2 3">JCM 16608</strain>
    </source>
</reference>
<dbReference type="RefSeq" id="WP_135832962.1">
    <property type="nucleotide sequence ID" value="NZ_BMCK01000003.1"/>
</dbReference>
<dbReference type="Proteomes" id="UP000297025">
    <property type="component" value="Chromosome"/>
</dbReference>
<evidence type="ECO:0000313" key="2">
    <source>
        <dbReference type="EMBL" id="QCC77919.1"/>
    </source>
</evidence>
<dbReference type="SUPFAM" id="SSF52540">
    <property type="entry name" value="P-loop containing nucleoside triphosphate hydrolases"/>
    <property type="match status" value="1"/>
</dbReference>
<gene>
    <name evidence="2" type="ORF">E2C04_13335</name>
    <name evidence="1" type="ORF">GCM10007231_23940</name>
</gene>
<dbReference type="EMBL" id="CP038462">
    <property type="protein sequence ID" value="QCC77919.1"/>
    <property type="molecule type" value="Genomic_DNA"/>
</dbReference>
<dbReference type="AlphaFoldDB" id="A0A4P7UGU2"/>
<dbReference type="InterPro" id="IPR027417">
    <property type="entry name" value="P-loop_NTPase"/>
</dbReference>
<reference evidence="2" key="4">
    <citation type="submission" date="2019-03" db="EMBL/GenBank/DDBJ databases">
        <authorList>
            <person name="Huang Y."/>
        </authorList>
    </citation>
    <scope>NUCLEOTIDE SEQUENCE</scope>
    <source>
        <strain evidence="2">JCM 16608</strain>
    </source>
</reference>
<evidence type="ECO:0008006" key="5">
    <source>
        <dbReference type="Google" id="ProtNLM"/>
    </source>
</evidence>
<evidence type="ECO:0000313" key="3">
    <source>
        <dbReference type="Proteomes" id="UP000297025"/>
    </source>
</evidence>
<evidence type="ECO:0000313" key="1">
    <source>
        <dbReference type="EMBL" id="GGD24032.1"/>
    </source>
</evidence>
<dbReference type="Gene3D" id="3.40.50.300">
    <property type="entry name" value="P-loop containing nucleotide triphosphate hydrolases"/>
    <property type="match status" value="1"/>
</dbReference>
<dbReference type="Proteomes" id="UP000630594">
    <property type="component" value="Unassembled WGS sequence"/>
</dbReference>
<proteinExistence type="predicted"/>
<name>A0A4P7UGU2_9ACTN</name>
<organism evidence="2 3">
    <name type="scientific">Nocardioides daphniae</name>
    <dbReference type="NCBI Taxonomy" id="402297"/>
    <lineage>
        <taxon>Bacteria</taxon>
        <taxon>Bacillati</taxon>
        <taxon>Actinomycetota</taxon>
        <taxon>Actinomycetes</taxon>
        <taxon>Propionibacteriales</taxon>
        <taxon>Nocardioidaceae</taxon>
        <taxon>Nocardioides</taxon>
    </lineage>
</organism>
<protein>
    <recommendedName>
        <fullName evidence="5">ParA family protein</fullName>
    </recommendedName>
</protein>
<reference evidence="1" key="5">
    <citation type="submission" date="2024-05" db="EMBL/GenBank/DDBJ databases">
        <authorList>
            <person name="Sun Q."/>
            <person name="Sedlacek I."/>
        </authorList>
    </citation>
    <scope>NUCLEOTIDE SEQUENCE</scope>
    <source>
        <strain evidence="1">CCM 7403</strain>
    </source>
</reference>
<evidence type="ECO:0000313" key="4">
    <source>
        <dbReference type="Proteomes" id="UP000630594"/>
    </source>
</evidence>
<dbReference type="EMBL" id="BMCK01000003">
    <property type="protein sequence ID" value="GGD24032.1"/>
    <property type="molecule type" value="Genomic_DNA"/>
</dbReference>
<dbReference type="OrthoDB" id="5243870at2"/>
<dbReference type="KEGG" id="ndp:E2C04_13335"/>